<dbReference type="PANTHER" id="PTHR46577">
    <property type="entry name" value="HTH-TYPE TRANSCRIPTIONAL REGULATORY PROTEIN GABR"/>
    <property type="match status" value="1"/>
</dbReference>
<dbReference type="OrthoDB" id="9808770at2"/>
<accession>A0A343JDW6</accession>
<protein>
    <submittedName>
        <fullName evidence="7">GntR family transcriptional regulator</fullName>
    </submittedName>
</protein>
<dbReference type="InterPro" id="IPR000524">
    <property type="entry name" value="Tscrpt_reg_HTH_GntR"/>
</dbReference>
<dbReference type="InterPro" id="IPR036390">
    <property type="entry name" value="WH_DNA-bd_sf"/>
</dbReference>
<dbReference type="SMART" id="SM00345">
    <property type="entry name" value="HTH_GNTR"/>
    <property type="match status" value="1"/>
</dbReference>
<dbReference type="InterPro" id="IPR015421">
    <property type="entry name" value="PyrdxlP-dep_Trfase_major"/>
</dbReference>
<dbReference type="CDD" id="cd07377">
    <property type="entry name" value="WHTH_GntR"/>
    <property type="match status" value="1"/>
</dbReference>
<proteinExistence type="inferred from homology"/>
<evidence type="ECO:0000256" key="5">
    <source>
        <dbReference type="ARBA" id="ARBA00023163"/>
    </source>
</evidence>
<keyword evidence="5" id="KW-0804">Transcription</keyword>
<evidence type="ECO:0000256" key="2">
    <source>
        <dbReference type="ARBA" id="ARBA00022898"/>
    </source>
</evidence>
<sequence length="464" mass="53434">MEIVNINLDTNSSIPLYIQIYEFFKAEIQKGNLKANTKLTSKRKLSVALGISQNTVEAAYAQLIAEGYITAIEKRGYYVSELSGIISIPEKKAETKGKINNKNKYKYELLSSRIDLESFPYNLWKKINKEILNEANMNIFQIGHSQGDYNLREVISDYIRYSRGVKAEADRIVIGAGTEYLIQVLLNLIGKDKSYGMEEPGYYKIRRILKNNNIDVKGIRVDKQGISIEELYKSNCDVIHITPSHQFPTGVIMPIKRRMELLSWARESKNRYIIEDDYDSEFRFEGRPIPSLQSLDNDEKVIYLGTFSKAFAPSIRVAYMVLPKSLLKIYKENFSFYACTVSRVIQQALYKFISEGHFERHLNKMRNIYKKKREVLVSQIKKNLNNTEIIGTNAGLHLLLKVNNGMSEEELIKKAAENKIRVLGLSNSYINYDNKESIVFMGYGALTLKEIEETINLLKKSWNL</sequence>
<dbReference type="GO" id="GO:0003700">
    <property type="term" value="F:DNA-binding transcription factor activity"/>
    <property type="evidence" value="ECO:0007669"/>
    <property type="project" value="InterPro"/>
</dbReference>
<evidence type="ECO:0000256" key="1">
    <source>
        <dbReference type="ARBA" id="ARBA00005384"/>
    </source>
</evidence>
<dbReference type="PROSITE" id="PS50949">
    <property type="entry name" value="HTH_GNTR"/>
    <property type="match status" value="1"/>
</dbReference>
<name>A0A343JDW6_9CLOT</name>
<reference evidence="7 8" key="1">
    <citation type="submission" date="2016-08" db="EMBL/GenBank/DDBJ databases">
        <title>Complete Genome Sequence Of The Indigo Reducing Clostridium isatidis DSM15098.</title>
        <authorList>
            <person name="Little G.T."/>
            <person name="Minton N.P."/>
        </authorList>
    </citation>
    <scope>NUCLEOTIDE SEQUENCE [LARGE SCALE GENOMIC DNA]</scope>
    <source>
        <strain evidence="7 8">DSM 15098</strain>
    </source>
</reference>
<dbReference type="GO" id="GO:0030170">
    <property type="term" value="F:pyridoxal phosphate binding"/>
    <property type="evidence" value="ECO:0007669"/>
    <property type="project" value="InterPro"/>
</dbReference>
<evidence type="ECO:0000256" key="4">
    <source>
        <dbReference type="ARBA" id="ARBA00023125"/>
    </source>
</evidence>
<feature type="domain" description="HTH gntR-type" evidence="6">
    <location>
        <begin position="14"/>
        <end position="82"/>
    </location>
</feature>
<dbReference type="Pfam" id="PF00392">
    <property type="entry name" value="GntR"/>
    <property type="match status" value="1"/>
</dbReference>
<dbReference type="KEGG" id="cia:BEN51_09590"/>
<keyword evidence="8" id="KW-1185">Reference proteome</keyword>
<organism evidence="7 8">
    <name type="scientific">Clostridium isatidis</name>
    <dbReference type="NCBI Taxonomy" id="182773"/>
    <lineage>
        <taxon>Bacteria</taxon>
        <taxon>Bacillati</taxon>
        <taxon>Bacillota</taxon>
        <taxon>Clostridia</taxon>
        <taxon>Eubacteriales</taxon>
        <taxon>Clostridiaceae</taxon>
        <taxon>Clostridium</taxon>
    </lineage>
</organism>
<keyword evidence="4" id="KW-0238">DNA-binding</keyword>
<dbReference type="CDD" id="cd00609">
    <property type="entry name" value="AAT_like"/>
    <property type="match status" value="1"/>
</dbReference>
<evidence type="ECO:0000313" key="7">
    <source>
        <dbReference type="EMBL" id="ASW43724.1"/>
    </source>
</evidence>
<dbReference type="InterPro" id="IPR036388">
    <property type="entry name" value="WH-like_DNA-bd_sf"/>
</dbReference>
<dbReference type="Proteomes" id="UP000264883">
    <property type="component" value="Chromosome"/>
</dbReference>
<dbReference type="PANTHER" id="PTHR46577:SF1">
    <property type="entry name" value="HTH-TYPE TRANSCRIPTIONAL REGULATORY PROTEIN GABR"/>
    <property type="match status" value="1"/>
</dbReference>
<comment type="similarity">
    <text evidence="1">In the C-terminal section; belongs to the class-I pyridoxal-phosphate-dependent aminotransferase family.</text>
</comment>
<dbReference type="Gene3D" id="3.40.640.10">
    <property type="entry name" value="Type I PLP-dependent aspartate aminotransferase-like (Major domain)"/>
    <property type="match status" value="1"/>
</dbReference>
<dbReference type="Pfam" id="PF00155">
    <property type="entry name" value="Aminotran_1_2"/>
    <property type="match status" value="1"/>
</dbReference>
<dbReference type="RefSeq" id="WP_119865858.1">
    <property type="nucleotide sequence ID" value="NZ_CP016786.1"/>
</dbReference>
<evidence type="ECO:0000256" key="3">
    <source>
        <dbReference type="ARBA" id="ARBA00023015"/>
    </source>
</evidence>
<dbReference type="InterPro" id="IPR051446">
    <property type="entry name" value="HTH_trans_reg/aminotransferase"/>
</dbReference>
<evidence type="ECO:0000259" key="6">
    <source>
        <dbReference type="PROSITE" id="PS50949"/>
    </source>
</evidence>
<dbReference type="SUPFAM" id="SSF53383">
    <property type="entry name" value="PLP-dependent transferases"/>
    <property type="match status" value="1"/>
</dbReference>
<dbReference type="InterPro" id="IPR004839">
    <property type="entry name" value="Aminotransferase_I/II_large"/>
</dbReference>
<gene>
    <name evidence="7" type="ORF">BEN51_09590</name>
</gene>
<dbReference type="AlphaFoldDB" id="A0A343JDW6"/>
<dbReference type="InterPro" id="IPR015424">
    <property type="entry name" value="PyrdxlP-dep_Trfase"/>
</dbReference>
<dbReference type="EMBL" id="CP016786">
    <property type="protein sequence ID" value="ASW43724.1"/>
    <property type="molecule type" value="Genomic_DNA"/>
</dbReference>
<dbReference type="Gene3D" id="1.10.10.10">
    <property type="entry name" value="Winged helix-like DNA-binding domain superfamily/Winged helix DNA-binding domain"/>
    <property type="match status" value="1"/>
</dbReference>
<keyword evidence="3" id="KW-0805">Transcription regulation</keyword>
<evidence type="ECO:0000313" key="8">
    <source>
        <dbReference type="Proteomes" id="UP000264883"/>
    </source>
</evidence>
<keyword evidence="2" id="KW-0663">Pyridoxal phosphate</keyword>
<dbReference type="GO" id="GO:0003677">
    <property type="term" value="F:DNA binding"/>
    <property type="evidence" value="ECO:0007669"/>
    <property type="project" value="UniProtKB-KW"/>
</dbReference>
<dbReference type="SUPFAM" id="SSF46785">
    <property type="entry name" value="Winged helix' DNA-binding domain"/>
    <property type="match status" value="1"/>
</dbReference>